<keyword evidence="1" id="KW-0812">Transmembrane</keyword>
<dbReference type="Proteomes" id="UP000530660">
    <property type="component" value="Unassembled WGS sequence"/>
</dbReference>
<dbReference type="EMBL" id="VWRR01000016">
    <property type="protein sequence ID" value="KAF6000982.1"/>
    <property type="molecule type" value="Genomic_DNA"/>
</dbReference>
<evidence type="ECO:0000313" key="3">
    <source>
        <dbReference type="Proteomes" id="UP000530660"/>
    </source>
</evidence>
<gene>
    <name evidence="2" type="ORF">F1559_000510</name>
</gene>
<dbReference type="AlphaFoldDB" id="A0A7J7ID07"/>
<accession>A0A7J7ID07</accession>
<keyword evidence="3" id="KW-1185">Reference proteome</keyword>
<sequence length="307" mass="34830">MDEQENLPLGWNWNDRDDVLDGDDDLSGRKWAGKQKQRLDSSKLNALDSGVARAERRRGEAVSRRRLGVVRGVAASDEAVLGPMKGVGVANWEESHRTLSMLIATATALWGSWKEAMIAQRGWPTNFAASTCSFETLWCAAQRYDMVLALVALTGALHIFGVLGQLIAFSYYVGVPLHRTWKILALEASGARQEERLRYHLCFWSMACMLWAVRYAMIRSIVPAWQVLWGPFPFGRGVAAVCERVVSLGFHLTLNVLMWWQPRCTCPGEPQDFRGAAWLWTQTIQQWAVPRLSRLWQRVQRQLQRTG</sequence>
<dbReference type="OrthoDB" id="10489729at2759"/>
<feature type="transmembrane region" description="Helical" evidence="1">
    <location>
        <begin position="147"/>
        <end position="172"/>
    </location>
</feature>
<reference evidence="2 3" key="1">
    <citation type="journal article" date="2020" name="J. Phycol.">
        <title>Comparative genome analysis reveals Cyanidiococcus gen. nov., a new extremophilic red algal genus sister to Cyanidioschyzon (Cyanidioschyzonaceae, Rhodophyta).</title>
        <authorList>
            <person name="Liu S.-L."/>
            <person name="Chiang Y.-R."/>
            <person name="Yoon H.S."/>
            <person name="Fu H.-Y."/>
        </authorList>
    </citation>
    <scope>NUCLEOTIDE SEQUENCE [LARGE SCALE GENOMIC DNA]</scope>
    <source>
        <strain evidence="2 3">THAL066</strain>
    </source>
</reference>
<evidence type="ECO:0000256" key="1">
    <source>
        <dbReference type="SAM" id="Phobius"/>
    </source>
</evidence>
<name>A0A7J7ID07_9RHOD</name>
<keyword evidence="1" id="KW-0472">Membrane</keyword>
<keyword evidence="1" id="KW-1133">Transmembrane helix</keyword>
<protein>
    <submittedName>
        <fullName evidence="2">Uncharacterized protein</fullName>
    </submittedName>
</protein>
<proteinExistence type="predicted"/>
<comment type="caution">
    <text evidence="2">The sequence shown here is derived from an EMBL/GenBank/DDBJ whole genome shotgun (WGS) entry which is preliminary data.</text>
</comment>
<evidence type="ECO:0000313" key="2">
    <source>
        <dbReference type="EMBL" id="KAF6000982.1"/>
    </source>
</evidence>
<organism evidence="2 3">
    <name type="scientific">Cyanidiococcus yangmingshanensis</name>
    <dbReference type="NCBI Taxonomy" id="2690220"/>
    <lineage>
        <taxon>Eukaryota</taxon>
        <taxon>Rhodophyta</taxon>
        <taxon>Bangiophyceae</taxon>
        <taxon>Cyanidiales</taxon>
        <taxon>Cyanidiaceae</taxon>
        <taxon>Cyanidiococcus</taxon>
    </lineage>
</organism>